<dbReference type="AlphaFoldDB" id="A0A8B2NKG2"/>
<feature type="binding site" evidence="11">
    <location>
        <position position="96"/>
    </location>
    <ligand>
        <name>NAD(+)</name>
        <dbReference type="ChEBI" id="CHEBI:57540"/>
    </ligand>
</feature>
<evidence type="ECO:0000256" key="1">
    <source>
        <dbReference type="ARBA" id="ARBA00005194"/>
    </source>
</evidence>
<evidence type="ECO:0000256" key="7">
    <source>
        <dbReference type="ARBA" id="ARBA00023160"/>
    </source>
</evidence>
<feature type="binding site" evidence="11">
    <location>
        <position position="166"/>
    </location>
    <ligand>
        <name>NAD(+)</name>
        <dbReference type="ChEBI" id="CHEBI:57540"/>
    </ligand>
</feature>
<comment type="pathway">
    <text evidence="1">Lipid metabolism; fatty acid biosynthesis.</text>
</comment>
<keyword evidence="5 9" id="KW-0560">Oxidoreductase</keyword>
<evidence type="ECO:0000313" key="12">
    <source>
        <dbReference type="EMBL" id="RAH99985.1"/>
    </source>
</evidence>
<evidence type="ECO:0000256" key="5">
    <source>
        <dbReference type="ARBA" id="ARBA00023002"/>
    </source>
</evidence>
<dbReference type="InterPro" id="IPR036291">
    <property type="entry name" value="NAD(P)-bd_dom_sf"/>
</dbReference>
<dbReference type="PANTHER" id="PTHR43159:SF2">
    <property type="entry name" value="ENOYL-[ACYL-CARRIER-PROTEIN] REDUCTASE [NADH], CHLOROPLASTIC"/>
    <property type="match status" value="1"/>
</dbReference>
<feature type="active site" description="Proton acceptor" evidence="10">
    <location>
        <position position="149"/>
    </location>
</feature>
<dbReference type="GO" id="GO:0006633">
    <property type="term" value="P:fatty acid biosynthetic process"/>
    <property type="evidence" value="ECO:0007669"/>
    <property type="project" value="UniProtKB-UniPathway"/>
</dbReference>
<comment type="caution">
    <text evidence="12">The sequence shown here is derived from an EMBL/GenBank/DDBJ whole genome shotgun (WGS) entry which is preliminary data.</text>
</comment>
<dbReference type="OrthoDB" id="9803628at2"/>
<keyword evidence="4" id="KW-0276">Fatty acid metabolism</keyword>
<evidence type="ECO:0000256" key="6">
    <source>
        <dbReference type="ARBA" id="ARBA00023098"/>
    </source>
</evidence>
<feature type="binding site" evidence="11">
    <location>
        <position position="17"/>
    </location>
    <ligand>
        <name>NAD(+)</name>
        <dbReference type="ChEBI" id="CHEBI:57540"/>
    </ligand>
</feature>
<evidence type="ECO:0000313" key="13">
    <source>
        <dbReference type="Proteomes" id="UP000249590"/>
    </source>
</evidence>
<dbReference type="InterPro" id="IPR002347">
    <property type="entry name" value="SDR_fam"/>
</dbReference>
<feature type="binding site" evidence="11">
    <location>
        <begin position="68"/>
        <end position="69"/>
    </location>
    <ligand>
        <name>NAD(+)</name>
        <dbReference type="ChEBI" id="CHEBI:57540"/>
    </ligand>
</feature>
<feature type="binding site" evidence="11">
    <location>
        <begin position="23"/>
        <end position="24"/>
    </location>
    <ligand>
        <name>NAD(+)</name>
        <dbReference type="ChEBI" id="CHEBI:57540"/>
    </ligand>
</feature>
<dbReference type="UniPathway" id="UPA00094"/>
<dbReference type="SUPFAM" id="SSF51735">
    <property type="entry name" value="NAD(P)-binding Rossmann-fold domains"/>
    <property type="match status" value="1"/>
</dbReference>
<evidence type="ECO:0000256" key="3">
    <source>
        <dbReference type="ARBA" id="ARBA00022516"/>
    </source>
</evidence>
<evidence type="ECO:0000256" key="9">
    <source>
        <dbReference type="PIRNR" id="PIRNR000094"/>
    </source>
</evidence>
<keyword evidence="13" id="KW-1185">Reference proteome</keyword>
<dbReference type="Proteomes" id="UP000249590">
    <property type="component" value="Unassembled WGS sequence"/>
</dbReference>
<keyword evidence="3 9" id="KW-0444">Lipid biosynthesis</keyword>
<dbReference type="PIRSF" id="PIRSF000094">
    <property type="entry name" value="Enoyl-ACP_rdct"/>
    <property type="match status" value="1"/>
</dbReference>
<dbReference type="CDD" id="cd05372">
    <property type="entry name" value="ENR_SDR"/>
    <property type="match status" value="1"/>
</dbReference>
<evidence type="ECO:0000256" key="11">
    <source>
        <dbReference type="PIRSR" id="PIRSR000094-3"/>
    </source>
</evidence>
<organism evidence="12 13">
    <name type="scientific">Acuticoccus sediminis</name>
    <dbReference type="NCBI Taxonomy" id="2184697"/>
    <lineage>
        <taxon>Bacteria</taxon>
        <taxon>Pseudomonadati</taxon>
        <taxon>Pseudomonadota</taxon>
        <taxon>Alphaproteobacteria</taxon>
        <taxon>Hyphomicrobiales</taxon>
        <taxon>Amorphaceae</taxon>
        <taxon>Acuticoccus</taxon>
    </lineage>
</organism>
<dbReference type="EC" id="1.3.1.9" evidence="9"/>
<dbReference type="PRINTS" id="PR00081">
    <property type="entry name" value="GDHRDH"/>
</dbReference>
<dbReference type="Pfam" id="PF13561">
    <property type="entry name" value="adh_short_C2"/>
    <property type="match status" value="1"/>
</dbReference>
<comment type="similarity">
    <text evidence="2 9">Belongs to the short-chain dehydrogenases/reductases (SDR) family. FabI subfamily.</text>
</comment>
<dbReference type="EMBL" id="QHHQ01000004">
    <property type="protein sequence ID" value="RAH99985.1"/>
    <property type="molecule type" value="Genomic_DNA"/>
</dbReference>
<keyword evidence="6" id="KW-0443">Lipid metabolism</keyword>
<keyword evidence="9 11" id="KW-0520">NAD</keyword>
<reference evidence="12 13" key="1">
    <citation type="submission" date="2018-05" db="EMBL/GenBank/DDBJ databases">
        <title>Acuticoccus sediminis sp. nov., isolated from deep-sea sediment of Indian Ocean.</title>
        <authorList>
            <person name="Liu X."/>
            <person name="Lai Q."/>
            <person name="Du Y."/>
            <person name="Sun F."/>
            <person name="Zhang X."/>
            <person name="Wang S."/>
            <person name="Shao Z."/>
        </authorList>
    </citation>
    <scope>NUCLEOTIDE SEQUENCE [LARGE SCALE GENOMIC DNA]</scope>
    <source>
        <strain evidence="12 13">PTG4-2</strain>
    </source>
</reference>
<evidence type="ECO:0000256" key="10">
    <source>
        <dbReference type="PIRSR" id="PIRSR000094-1"/>
    </source>
</evidence>
<proteinExistence type="inferred from homology"/>
<dbReference type="PANTHER" id="PTHR43159">
    <property type="entry name" value="ENOYL-[ACYL-CARRIER-PROTEIN] REDUCTASE"/>
    <property type="match status" value="1"/>
</dbReference>
<dbReference type="Gene3D" id="1.10.8.400">
    <property type="entry name" value="Enoyl acyl carrier protein reductase"/>
    <property type="match status" value="1"/>
</dbReference>
<comment type="catalytic activity">
    <reaction evidence="8 9">
        <text>a 2,3-saturated acyl-[ACP] + NAD(+) = a (2E)-enoyl-[ACP] + NADH + H(+)</text>
        <dbReference type="Rhea" id="RHEA:10240"/>
        <dbReference type="Rhea" id="RHEA-COMP:9925"/>
        <dbReference type="Rhea" id="RHEA-COMP:9926"/>
        <dbReference type="ChEBI" id="CHEBI:15378"/>
        <dbReference type="ChEBI" id="CHEBI:57540"/>
        <dbReference type="ChEBI" id="CHEBI:57945"/>
        <dbReference type="ChEBI" id="CHEBI:78784"/>
        <dbReference type="ChEBI" id="CHEBI:78785"/>
        <dbReference type="EC" id="1.3.1.9"/>
    </reaction>
</comment>
<dbReference type="NCBIfam" id="NF005717">
    <property type="entry name" value="PRK07533.1"/>
    <property type="match status" value="1"/>
</dbReference>
<feature type="active site" description="Proton acceptor" evidence="10">
    <location>
        <position position="159"/>
    </location>
</feature>
<keyword evidence="7 9" id="KW-0275">Fatty acid biosynthesis</keyword>
<dbReference type="GO" id="GO:0004318">
    <property type="term" value="F:enoyl-[acyl-carrier-protein] reductase (NADH) activity"/>
    <property type="evidence" value="ECO:0007669"/>
    <property type="project" value="UniProtKB-EC"/>
</dbReference>
<name>A0A8B2NKG2_9HYPH</name>
<accession>A0A8B2NKG2</accession>
<dbReference type="InterPro" id="IPR014358">
    <property type="entry name" value="Enoyl-ACP_Rdtase_NADH"/>
</dbReference>
<dbReference type="Gene3D" id="3.40.50.720">
    <property type="entry name" value="NAD(P)-binding Rossmann-like Domain"/>
    <property type="match status" value="1"/>
</dbReference>
<evidence type="ECO:0000256" key="2">
    <source>
        <dbReference type="ARBA" id="ARBA00009233"/>
    </source>
</evidence>
<evidence type="ECO:0000256" key="8">
    <source>
        <dbReference type="ARBA" id="ARBA00048572"/>
    </source>
</evidence>
<gene>
    <name evidence="12" type="ORF">DLJ53_19830</name>
</gene>
<dbReference type="RefSeq" id="WP_111348444.1">
    <property type="nucleotide sequence ID" value="NZ_QHHQ01000004.1"/>
</dbReference>
<evidence type="ECO:0000256" key="4">
    <source>
        <dbReference type="ARBA" id="ARBA00022832"/>
    </source>
</evidence>
<sequence length="258" mass="27321">MALSLTPLAGRKGLVVGIANEHSIAAGCAAAFREAGADLAVTYLNEKARRFVEPVATALGADLFLPLDVADDAQLDAVFAAIAAKWGKLDFLLHSIAYCRKEDLHGRVVDTSRDGFAEAMDISVHSLLRMAKRAEPLMADGGSILTVSYYGAEKVVDNYNVMGPVKAALESCVRYLAAELGPQGIRVNALSPGPLMTRAASGIAHFDALLDEARARAPERQVVTIEDVGAMALYYVSDAARRVTGNVAYIDAGINVMA</sequence>
<protein>
    <recommendedName>
        <fullName evidence="9">Enoyl-[acyl-carrier-protein] reductase [NADH]</fullName>
        <ecNumber evidence="9">1.3.1.9</ecNumber>
    </recommendedName>
</protein>